<comment type="caution">
    <text evidence="2">The sequence shown here is derived from an EMBL/GenBank/DDBJ whole genome shotgun (WGS) entry which is preliminary data.</text>
</comment>
<feature type="domain" description="3-keto-alpha-glucoside-1,2-lyase/3-keto-2-hydroxy-glucal hydratase" evidence="1">
    <location>
        <begin position="1"/>
        <end position="112"/>
    </location>
</feature>
<reference evidence="2" key="1">
    <citation type="submission" date="2020-01" db="EMBL/GenBank/DDBJ databases">
        <title>Insect and environment-associated Actinomycetes.</title>
        <authorList>
            <person name="Currrie C."/>
            <person name="Chevrette M."/>
            <person name="Carlson C."/>
            <person name="Stubbendieck R."/>
            <person name="Wendt-Pienkowski E."/>
        </authorList>
    </citation>
    <scope>NUCLEOTIDE SEQUENCE</scope>
    <source>
        <strain evidence="2">SID7499</strain>
    </source>
</reference>
<dbReference type="EMBL" id="JAAGMN010007165">
    <property type="protein sequence ID" value="NEE18130.1"/>
    <property type="molecule type" value="Genomic_DNA"/>
</dbReference>
<protein>
    <submittedName>
        <fullName evidence="2">DUF1080 domain-containing protein</fullName>
    </submittedName>
</protein>
<evidence type="ECO:0000313" key="2">
    <source>
        <dbReference type="EMBL" id="NEE18130.1"/>
    </source>
</evidence>
<dbReference type="GO" id="GO:0016787">
    <property type="term" value="F:hydrolase activity"/>
    <property type="evidence" value="ECO:0007669"/>
    <property type="project" value="InterPro"/>
</dbReference>
<evidence type="ECO:0000259" key="1">
    <source>
        <dbReference type="Pfam" id="PF06439"/>
    </source>
</evidence>
<dbReference type="Gene3D" id="2.60.120.560">
    <property type="entry name" value="Exo-inulinase, domain 1"/>
    <property type="match status" value="1"/>
</dbReference>
<organism evidence="2">
    <name type="scientific">Streptomyces sp. SID7499</name>
    <dbReference type="NCBI Taxonomy" id="2706086"/>
    <lineage>
        <taxon>Bacteria</taxon>
        <taxon>Bacillati</taxon>
        <taxon>Actinomycetota</taxon>
        <taxon>Actinomycetes</taxon>
        <taxon>Kitasatosporales</taxon>
        <taxon>Streptomycetaceae</taxon>
        <taxon>Streptomyces</taxon>
    </lineage>
</organism>
<dbReference type="InterPro" id="IPR010496">
    <property type="entry name" value="AL/BT2_dom"/>
</dbReference>
<dbReference type="Pfam" id="PF06439">
    <property type="entry name" value="3keto-disac_hyd"/>
    <property type="match status" value="1"/>
</dbReference>
<dbReference type="AlphaFoldDB" id="A0A6G3XKT1"/>
<feature type="non-terminal residue" evidence="2">
    <location>
        <position position="1"/>
    </location>
</feature>
<name>A0A6G3XKT1_9ACTN</name>
<sequence length="114" mass="12187">YEVQILDSYGDTTLADNEAGAIYTKKAPDVNAATAPETWQTYDITFRAARFDASGAKTEDARVTVVWNGVTVHDDVAVDGTTGGGAAEGPTAGAIRLQDHGSKVRYRNVWVEPL</sequence>
<accession>A0A6G3XKT1</accession>
<gene>
    <name evidence="2" type="ORF">G3M58_68155</name>
</gene>
<proteinExistence type="predicted"/>
<feature type="non-terminal residue" evidence="2">
    <location>
        <position position="114"/>
    </location>
</feature>